<feature type="transmembrane region" description="Helical" evidence="7">
    <location>
        <begin position="529"/>
        <end position="549"/>
    </location>
</feature>
<dbReference type="SUPFAM" id="SSF47473">
    <property type="entry name" value="EF-hand"/>
    <property type="match status" value="2"/>
</dbReference>
<evidence type="ECO:0000256" key="6">
    <source>
        <dbReference type="SAM" id="MobiDB-lite"/>
    </source>
</evidence>
<evidence type="ECO:0000313" key="9">
    <source>
        <dbReference type="EMBL" id="OLP99259.1"/>
    </source>
</evidence>
<feature type="domain" description="EF-hand" evidence="8">
    <location>
        <begin position="982"/>
        <end position="1017"/>
    </location>
</feature>
<sequence length="1651" mass="180321">MDLDIPQARAALAFRTALSVVLCGALATYLSSLTSHEVFTYSEAALAPIFAYMMPATLRGDTCKLSLTWITSAFLLVPLGIGTSFLCFLLGGYQWNSWILSIGLGAMVFLVVIWGAVASVLHAPKVLLAGNPVALLYAVLCPVLAFLKPVDHRDILLDTACLTASLLAGALISLIFSHLPLGLGAASARQQAPALGAEKLASLAESFEAVAIWQKPDGGSLQRHRECRLRLIKASHGFRTACSSAAFELWDLKSSGSFRGESSLEVLSKESESCRLALQMKARMVTLGLSPLSMELFFSGVTGEAMRDCCFMAAKALRHASARLLELGGKPPPGQVPAAPWLTSPNVTAEDCQVAAAECRDMLTRYKDVWSSMYLDDAPHSWKARLEESVTLGITNGKSKEEFFLDGSYHLRTVLEAQHQEEALVAAFDEASRNAASLVGVCTAAESAATLAELVATASPKAPGCGCAAPRVTGIQHWLSAPFAGRKAWQKGFAKGKSFAFRVSLALLLTSLLKDLIPVNRLWPSKDGSSWTLFTIALITTPVQGATLLRGMRRGLGTVVGSVLAVASVALLGAAPTFRALWCQIFVMAFGLKFFELEMQYAGAVTFVTYQVVLSSLSDKLIEDNESVLPMPQAVDIAVRRCVDVLVGIVVATVVSIFLAPDRGIDELRDRENEALKCAVSALRRAGAVLAATAAGQTRDATEDEEAWTELRNEVWTSFEALNFAGDGQPGVGDVLEDARWEGRWGVDGGFLVLGGLLWLPGRCFRCCGRRKKPSSRKCLQAVVEISRLLRIVNMLVAMLHEGLGEDAGLPLANDRRVLQALGTNGEALAESLDAALGVASAMLTGQSGGKVEPVMADLEERNRLLLLGAGASRKKAGGLARNQNLGGLRAAAAIKLLDISLRSLGEFGGGNLTRAWRLSLSDTSVLPRTRFLKACAKMGYAKKGKDLWKMMDKTGSGFASVDEIDPRTAQVVAHFKKFLDERFEDYHAAFEELDLDGTRKIRLRQFQQGLQKLGFPFHTQAATLFAVLDLDCNHVIDEDDLHFLEKWSPLPFLTATPNLNAKDGVKKLLLHRYHRPVKVWRQLLDRDGSNRCNWHEFLFACKACGFHGDIPGAWRALDADLIGYITLKELDEDSYNTLMEFRTWALDEFGSAKGAFTVFDRDGSNTLTFQEFRAACKIYGYEGHAKGLFSALDVTAEGTLSLKEVAFLDDWREDPEAVKKARNAIAGYLLSPISQRSEGARRGGLVAGFQNVKEMQRKLLDMERAKEAAMQWHSPVAKPMELVDLCRKHAMPSEDAASSPSPPPPPSPRWNVKGAVPRLEGPDFCRQFFVRQAEVRSQEVWLPDRRVLYSKATGKVPAHLPAIGAPTPPQVAVVAKLEHLPQPLLKPTLDELLRAPRSFSGLLSSTPWQGKCVKPVGKANKLRALPRDVHGRRPGIVRGKMDSDSGWRKALFLAGGTVAAAGLLWYLFHEGEEEASASSTDVLFYRVTDPKGASIGIREEPDVKSTRTGRQLLPHQVFQVSEVREDGEQTYLRLADGRGWAFTHSSKDGRLLCEKISQEEAMQELEQSQPTSREMMAQMQYLMETQPELREQIMASPEVQQMMMNPEMLQFAAQQNPMAAEALKEQQQLHQALGADPQALAEALRAAQAR</sequence>
<protein>
    <submittedName>
        <fullName evidence="9">Aluminum-activated malate transporter 9</fullName>
    </submittedName>
</protein>
<feature type="transmembrane region" description="Helical" evidence="7">
    <location>
        <begin position="98"/>
        <end position="121"/>
    </location>
</feature>
<dbReference type="SMART" id="SM00054">
    <property type="entry name" value="EFh"/>
    <property type="match status" value="2"/>
</dbReference>
<name>A0A1Q9DVQ8_SYMMI</name>
<dbReference type="PANTHER" id="PTHR31086">
    <property type="entry name" value="ALUMINUM-ACTIVATED MALATE TRANSPORTER 10"/>
    <property type="match status" value="1"/>
</dbReference>
<reference evidence="9 10" key="1">
    <citation type="submission" date="2016-02" db="EMBL/GenBank/DDBJ databases">
        <title>Genome analysis of coral dinoflagellate symbionts highlights evolutionary adaptations to a symbiotic lifestyle.</title>
        <authorList>
            <person name="Aranda M."/>
            <person name="Li Y."/>
            <person name="Liew Y.J."/>
            <person name="Baumgarten S."/>
            <person name="Simakov O."/>
            <person name="Wilson M."/>
            <person name="Piel J."/>
            <person name="Ashoor H."/>
            <person name="Bougouffa S."/>
            <person name="Bajic V.B."/>
            <person name="Ryu T."/>
            <person name="Ravasi T."/>
            <person name="Bayer T."/>
            <person name="Micklem G."/>
            <person name="Kim H."/>
            <person name="Bhak J."/>
            <person name="Lajeunesse T.C."/>
            <person name="Voolstra C.R."/>
        </authorList>
    </citation>
    <scope>NUCLEOTIDE SEQUENCE [LARGE SCALE GENOMIC DNA]</scope>
    <source>
        <strain evidence="9 10">CCMP2467</strain>
    </source>
</reference>
<evidence type="ECO:0000256" key="3">
    <source>
        <dbReference type="ARBA" id="ARBA00022837"/>
    </source>
</evidence>
<dbReference type="GO" id="GO:0005509">
    <property type="term" value="F:calcium ion binding"/>
    <property type="evidence" value="ECO:0007669"/>
    <property type="project" value="InterPro"/>
</dbReference>
<dbReference type="Gene3D" id="1.10.238.10">
    <property type="entry name" value="EF-hand"/>
    <property type="match status" value="2"/>
</dbReference>
<evidence type="ECO:0000259" key="8">
    <source>
        <dbReference type="PROSITE" id="PS50222"/>
    </source>
</evidence>
<feature type="transmembrane region" description="Helical" evidence="7">
    <location>
        <begin position="162"/>
        <end position="181"/>
    </location>
</feature>
<dbReference type="PROSITE" id="PS00018">
    <property type="entry name" value="EF_HAND_1"/>
    <property type="match status" value="2"/>
</dbReference>
<evidence type="ECO:0000256" key="7">
    <source>
        <dbReference type="SAM" id="Phobius"/>
    </source>
</evidence>
<dbReference type="Proteomes" id="UP000186817">
    <property type="component" value="Unassembled WGS sequence"/>
</dbReference>
<accession>A0A1Q9DVQ8</accession>
<keyword evidence="10" id="KW-1185">Reference proteome</keyword>
<keyword evidence="5 7" id="KW-0472">Membrane</keyword>
<keyword evidence="2 7" id="KW-0812">Transmembrane</keyword>
<evidence type="ECO:0000256" key="1">
    <source>
        <dbReference type="ARBA" id="ARBA00004141"/>
    </source>
</evidence>
<evidence type="ECO:0000256" key="5">
    <source>
        <dbReference type="ARBA" id="ARBA00023136"/>
    </source>
</evidence>
<dbReference type="GO" id="GO:0016020">
    <property type="term" value="C:membrane"/>
    <property type="evidence" value="ECO:0007669"/>
    <property type="project" value="UniProtKB-SubCell"/>
</dbReference>
<proteinExistence type="predicted"/>
<evidence type="ECO:0000256" key="4">
    <source>
        <dbReference type="ARBA" id="ARBA00022989"/>
    </source>
</evidence>
<feature type="transmembrane region" description="Helical" evidence="7">
    <location>
        <begin position="556"/>
        <end position="573"/>
    </location>
</feature>
<dbReference type="InterPro" id="IPR011992">
    <property type="entry name" value="EF-hand-dom_pair"/>
</dbReference>
<evidence type="ECO:0000313" key="10">
    <source>
        <dbReference type="Proteomes" id="UP000186817"/>
    </source>
</evidence>
<keyword evidence="4 7" id="KW-1133">Transmembrane helix</keyword>
<dbReference type="EMBL" id="LSRX01000370">
    <property type="protein sequence ID" value="OLP99259.1"/>
    <property type="molecule type" value="Genomic_DNA"/>
</dbReference>
<dbReference type="InterPro" id="IPR002048">
    <property type="entry name" value="EF_hand_dom"/>
</dbReference>
<feature type="region of interest" description="Disordered" evidence="6">
    <location>
        <begin position="1292"/>
        <end position="1311"/>
    </location>
</feature>
<dbReference type="PROSITE" id="PS50222">
    <property type="entry name" value="EF_HAND_2"/>
    <property type="match status" value="2"/>
</dbReference>
<evidence type="ECO:0000256" key="2">
    <source>
        <dbReference type="ARBA" id="ARBA00022692"/>
    </source>
</evidence>
<dbReference type="InterPro" id="IPR018247">
    <property type="entry name" value="EF_Hand_1_Ca_BS"/>
</dbReference>
<dbReference type="Pfam" id="PF13515">
    <property type="entry name" value="FUSC_2"/>
    <property type="match status" value="1"/>
</dbReference>
<dbReference type="InterPro" id="IPR049453">
    <property type="entry name" value="Memb_transporter_dom"/>
</dbReference>
<dbReference type="OrthoDB" id="186625at2759"/>
<comment type="subcellular location">
    <subcellularLocation>
        <location evidence="1">Membrane</location>
        <topology evidence="1">Multi-pass membrane protein</topology>
    </subcellularLocation>
</comment>
<dbReference type="CDD" id="cd00051">
    <property type="entry name" value="EFh"/>
    <property type="match status" value="1"/>
</dbReference>
<gene>
    <name evidence="9" type="primary">ALMT9</name>
    <name evidence="9" type="ORF">AK812_SmicGene18208</name>
</gene>
<feature type="domain" description="EF-hand" evidence="8">
    <location>
        <begin position="1148"/>
        <end position="1183"/>
    </location>
</feature>
<keyword evidence="3" id="KW-0106">Calcium</keyword>
<feature type="transmembrane region" description="Helical" evidence="7">
    <location>
        <begin position="12"/>
        <end position="32"/>
    </location>
</feature>
<comment type="caution">
    <text evidence="9">The sequence shown here is derived from an EMBL/GenBank/DDBJ whole genome shotgun (WGS) entry which is preliminary data.</text>
</comment>
<feature type="transmembrane region" description="Helical" evidence="7">
    <location>
        <begin position="133"/>
        <end position="150"/>
    </location>
</feature>
<feature type="transmembrane region" description="Helical" evidence="7">
    <location>
        <begin position="67"/>
        <end position="92"/>
    </location>
</feature>
<organism evidence="9 10">
    <name type="scientific">Symbiodinium microadriaticum</name>
    <name type="common">Dinoflagellate</name>
    <name type="synonym">Zooxanthella microadriatica</name>
    <dbReference type="NCBI Taxonomy" id="2951"/>
    <lineage>
        <taxon>Eukaryota</taxon>
        <taxon>Sar</taxon>
        <taxon>Alveolata</taxon>
        <taxon>Dinophyceae</taxon>
        <taxon>Suessiales</taxon>
        <taxon>Symbiodiniaceae</taxon>
        <taxon>Symbiodinium</taxon>
    </lineage>
</organism>